<accession>A0ABS2R170</accession>
<protein>
    <submittedName>
        <fullName evidence="1">Uncharacterized protein</fullName>
    </submittedName>
</protein>
<keyword evidence="2" id="KW-1185">Reference proteome</keyword>
<sequence>MKFKSTFARVKTPFIQSAGLRRKLTSLLLNYMPDNQLKEYYETIHV</sequence>
<organism evidence="1 2">
    <name type="scientific">Siminovitchia thermophila</name>
    <dbReference type="NCBI Taxonomy" id="1245522"/>
    <lineage>
        <taxon>Bacteria</taxon>
        <taxon>Bacillati</taxon>
        <taxon>Bacillota</taxon>
        <taxon>Bacilli</taxon>
        <taxon>Bacillales</taxon>
        <taxon>Bacillaceae</taxon>
        <taxon>Siminovitchia</taxon>
    </lineage>
</organism>
<gene>
    <name evidence="1" type="ORF">JOC94_000116</name>
</gene>
<evidence type="ECO:0000313" key="1">
    <source>
        <dbReference type="EMBL" id="MBM7713150.1"/>
    </source>
</evidence>
<reference evidence="1 2" key="1">
    <citation type="submission" date="2021-01" db="EMBL/GenBank/DDBJ databases">
        <title>Genomic Encyclopedia of Type Strains, Phase IV (KMG-IV): sequencing the most valuable type-strain genomes for metagenomic binning, comparative biology and taxonomic classification.</title>
        <authorList>
            <person name="Goeker M."/>
        </authorList>
    </citation>
    <scope>NUCLEOTIDE SEQUENCE [LARGE SCALE GENOMIC DNA]</scope>
    <source>
        <strain evidence="1 2">DSM 105453</strain>
    </source>
</reference>
<name>A0ABS2R170_9BACI</name>
<evidence type="ECO:0000313" key="2">
    <source>
        <dbReference type="Proteomes" id="UP000823485"/>
    </source>
</evidence>
<dbReference type="EMBL" id="JAFBFH010000001">
    <property type="protein sequence ID" value="MBM7713150.1"/>
    <property type="molecule type" value="Genomic_DNA"/>
</dbReference>
<dbReference type="Proteomes" id="UP000823485">
    <property type="component" value="Unassembled WGS sequence"/>
</dbReference>
<proteinExistence type="predicted"/>
<comment type="caution">
    <text evidence="1">The sequence shown here is derived from an EMBL/GenBank/DDBJ whole genome shotgun (WGS) entry which is preliminary data.</text>
</comment>